<accession>A0A067QX64</accession>
<dbReference type="EMBL" id="KK852864">
    <property type="protein sequence ID" value="KDR14783.1"/>
    <property type="molecule type" value="Genomic_DNA"/>
</dbReference>
<keyword evidence="4" id="KW-1185">Reference proteome</keyword>
<proteinExistence type="predicted"/>
<evidence type="ECO:0000313" key="3">
    <source>
        <dbReference type="EMBL" id="KDR14783.1"/>
    </source>
</evidence>
<dbReference type="Proteomes" id="UP000027135">
    <property type="component" value="Unassembled WGS sequence"/>
</dbReference>
<reference evidence="3 4" key="1">
    <citation type="journal article" date="2014" name="Nat. Commun.">
        <title>Molecular traces of alternative social organization in a termite genome.</title>
        <authorList>
            <person name="Terrapon N."/>
            <person name="Li C."/>
            <person name="Robertson H.M."/>
            <person name="Ji L."/>
            <person name="Meng X."/>
            <person name="Booth W."/>
            <person name="Chen Z."/>
            <person name="Childers C.P."/>
            <person name="Glastad K.M."/>
            <person name="Gokhale K."/>
            <person name="Gowin J."/>
            <person name="Gronenberg W."/>
            <person name="Hermansen R.A."/>
            <person name="Hu H."/>
            <person name="Hunt B.G."/>
            <person name="Huylmans A.K."/>
            <person name="Khalil S.M."/>
            <person name="Mitchell R.D."/>
            <person name="Munoz-Torres M.C."/>
            <person name="Mustard J.A."/>
            <person name="Pan H."/>
            <person name="Reese J.T."/>
            <person name="Scharf M.E."/>
            <person name="Sun F."/>
            <person name="Vogel H."/>
            <person name="Xiao J."/>
            <person name="Yang W."/>
            <person name="Yang Z."/>
            <person name="Yang Z."/>
            <person name="Zhou J."/>
            <person name="Zhu J."/>
            <person name="Brent C.S."/>
            <person name="Elsik C.G."/>
            <person name="Goodisman M.A."/>
            <person name="Liberles D.A."/>
            <person name="Roe R.M."/>
            <person name="Vargo E.L."/>
            <person name="Vilcinskas A."/>
            <person name="Wang J."/>
            <person name="Bornberg-Bauer E."/>
            <person name="Korb J."/>
            <person name="Zhang G."/>
            <person name="Liebig J."/>
        </authorList>
    </citation>
    <scope>NUCLEOTIDE SEQUENCE [LARGE SCALE GENOMIC DNA]</scope>
    <source>
        <tissue evidence="3">Whole organism</tissue>
    </source>
</reference>
<evidence type="ECO:0000256" key="2">
    <source>
        <dbReference type="SAM" id="MobiDB-lite"/>
    </source>
</evidence>
<dbReference type="AlphaFoldDB" id="A0A067QX64"/>
<organism evidence="3 4">
    <name type="scientific">Zootermopsis nevadensis</name>
    <name type="common">Dampwood termite</name>
    <dbReference type="NCBI Taxonomy" id="136037"/>
    <lineage>
        <taxon>Eukaryota</taxon>
        <taxon>Metazoa</taxon>
        <taxon>Ecdysozoa</taxon>
        <taxon>Arthropoda</taxon>
        <taxon>Hexapoda</taxon>
        <taxon>Insecta</taxon>
        <taxon>Pterygota</taxon>
        <taxon>Neoptera</taxon>
        <taxon>Polyneoptera</taxon>
        <taxon>Dictyoptera</taxon>
        <taxon>Blattodea</taxon>
        <taxon>Blattoidea</taxon>
        <taxon>Termitoidae</taxon>
        <taxon>Termopsidae</taxon>
        <taxon>Zootermopsis</taxon>
    </lineage>
</organism>
<feature type="region of interest" description="Disordered" evidence="2">
    <location>
        <begin position="102"/>
        <end position="135"/>
    </location>
</feature>
<feature type="compositionally biased region" description="Polar residues" evidence="2">
    <location>
        <begin position="115"/>
        <end position="124"/>
    </location>
</feature>
<dbReference type="InParanoid" id="A0A067QX64"/>
<feature type="region of interest" description="Disordered" evidence="2">
    <location>
        <begin position="1"/>
        <end position="21"/>
    </location>
</feature>
<keyword evidence="1" id="KW-0175">Coiled coil</keyword>
<protein>
    <submittedName>
        <fullName evidence="3">Uncharacterized protein</fullName>
    </submittedName>
</protein>
<name>A0A067QX64_ZOONE</name>
<evidence type="ECO:0000256" key="1">
    <source>
        <dbReference type="SAM" id="Coils"/>
    </source>
</evidence>
<sequence length="418" mass="47605">MSARSDVYTSDGHVPPSKGVTNMGNGVKGIIKLFNQMSTNVQGKELQEMKGVETRPDAVMKKLRFEVDIENNLERDKVSKIDGKMKPHGTTEVFHATKPDVPRNALMSGKATGPSKPNKSAPKTNKTKGPLMANEDPKLLEAQFLTQKKKIYAMQTELIKKQENFKREHSTLVYLHDRVLNSTGKNLDDSILALNTSLPQELRTIAVQLENEQDRDKKMKLLKSSKDLQLRTAQQESSKMNPNFSRNGRKILQSDKVKDLAVRKTNELMKAEERIMELEEDRDHLEFRVFQHIVSTYRMENEAEIVIMQLQSRLDDAIQKLQVKQNLSQLQNGLKDKKGRKLRDTVLTENTDALKQQGSVLAKKKSCGQFRFSLKRKQGQGAKISTLQTAPDDRSKELLKVKMKTVPRIGKFAQLFRH</sequence>
<evidence type="ECO:0000313" key="4">
    <source>
        <dbReference type="Proteomes" id="UP000027135"/>
    </source>
</evidence>
<feature type="coiled-coil region" evidence="1">
    <location>
        <begin position="261"/>
        <end position="327"/>
    </location>
</feature>
<gene>
    <name evidence="3" type="ORF">L798_11576</name>
</gene>